<reference evidence="2" key="1">
    <citation type="journal article" date="2023" name="Nat. Plants">
        <title>Single-cell RNA sequencing provides a high-resolution roadmap for understanding the multicellular compartmentation of specialized metabolism.</title>
        <authorList>
            <person name="Sun S."/>
            <person name="Shen X."/>
            <person name="Li Y."/>
            <person name="Li Y."/>
            <person name="Wang S."/>
            <person name="Li R."/>
            <person name="Zhang H."/>
            <person name="Shen G."/>
            <person name="Guo B."/>
            <person name="Wei J."/>
            <person name="Xu J."/>
            <person name="St-Pierre B."/>
            <person name="Chen S."/>
            <person name="Sun C."/>
        </authorList>
    </citation>
    <scope>NUCLEOTIDE SEQUENCE [LARGE SCALE GENOMIC DNA]</scope>
</reference>
<keyword evidence="2" id="KW-1185">Reference proteome</keyword>
<sequence length="294" mass="33533">MSVPKIETDRFDGKSDFVMWRRKMKAVLVQNKIAPVLCVSLSPSCTDVVNHWVLHSGCSFHMTLNKHWFSDFKPLNQGKVFMGNNQVCDIKHIGNIFIKMHDGVTRKLTEVRYVPDLRQNLISLSYLDSLGLSFKSKNGILRICKGNLVMLKGFKKETLYILLGKTVCNSTALVSKTVPEKTIEKGLYHLQKQKLLCGDKIDSLDFCDHCVLGKQHKISFSTSTHKSSAPLDYVHCYLWGPEKVPTYGIINSLEIESVGYPRIILGMVTPTLYHMPLLLHLMVKKKSHYVFLRF</sequence>
<accession>A0ACC0AA62</accession>
<comment type="caution">
    <text evidence="1">The sequence shown here is derived from an EMBL/GenBank/DDBJ whole genome shotgun (WGS) entry which is preliminary data.</text>
</comment>
<organism evidence="1 2">
    <name type="scientific">Catharanthus roseus</name>
    <name type="common">Madagascar periwinkle</name>
    <name type="synonym">Vinca rosea</name>
    <dbReference type="NCBI Taxonomy" id="4058"/>
    <lineage>
        <taxon>Eukaryota</taxon>
        <taxon>Viridiplantae</taxon>
        <taxon>Streptophyta</taxon>
        <taxon>Embryophyta</taxon>
        <taxon>Tracheophyta</taxon>
        <taxon>Spermatophyta</taxon>
        <taxon>Magnoliopsida</taxon>
        <taxon>eudicotyledons</taxon>
        <taxon>Gunneridae</taxon>
        <taxon>Pentapetalae</taxon>
        <taxon>asterids</taxon>
        <taxon>lamiids</taxon>
        <taxon>Gentianales</taxon>
        <taxon>Apocynaceae</taxon>
        <taxon>Rauvolfioideae</taxon>
        <taxon>Vinceae</taxon>
        <taxon>Catharanthinae</taxon>
        <taxon>Catharanthus</taxon>
    </lineage>
</organism>
<dbReference type="EMBL" id="CM044706">
    <property type="protein sequence ID" value="KAI5657255.1"/>
    <property type="molecule type" value="Genomic_DNA"/>
</dbReference>
<protein>
    <submittedName>
        <fullName evidence="1">Uncharacterized protein</fullName>
    </submittedName>
</protein>
<dbReference type="Proteomes" id="UP001060085">
    <property type="component" value="Linkage Group LG06"/>
</dbReference>
<evidence type="ECO:0000313" key="1">
    <source>
        <dbReference type="EMBL" id="KAI5657255.1"/>
    </source>
</evidence>
<name>A0ACC0AA62_CATRO</name>
<proteinExistence type="predicted"/>
<evidence type="ECO:0000313" key="2">
    <source>
        <dbReference type="Proteomes" id="UP001060085"/>
    </source>
</evidence>
<gene>
    <name evidence="1" type="ORF">M9H77_26048</name>
</gene>